<dbReference type="Gene3D" id="3.40.50.720">
    <property type="entry name" value="NAD(P)-binding Rossmann-like Domain"/>
    <property type="match status" value="1"/>
</dbReference>
<proteinExistence type="predicted"/>
<dbReference type="SMART" id="SM00829">
    <property type="entry name" value="PKS_ER"/>
    <property type="match status" value="1"/>
</dbReference>
<dbReference type="AlphaFoldDB" id="A0AA45WI49"/>
<accession>A0AA45WI49</accession>
<dbReference type="Pfam" id="PF00107">
    <property type="entry name" value="ADH_zinc_N"/>
    <property type="match status" value="1"/>
</dbReference>
<dbReference type="Gene3D" id="3.90.180.10">
    <property type="entry name" value="Medium-chain alcohol dehydrogenases, catalytic domain"/>
    <property type="match status" value="1"/>
</dbReference>
<gene>
    <name evidence="4" type="ORF">SAMN06265361_1018</name>
</gene>
<dbReference type="NCBIfam" id="TIGR02824">
    <property type="entry name" value="quinone_pig3"/>
    <property type="match status" value="1"/>
</dbReference>
<keyword evidence="5" id="KW-1185">Reference proteome</keyword>
<dbReference type="PANTHER" id="PTHR48106:SF18">
    <property type="entry name" value="QUINONE OXIDOREDUCTASE PIG3"/>
    <property type="match status" value="1"/>
</dbReference>
<reference evidence="4" key="1">
    <citation type="submission" date="2017-05" db="EMBL/GenBank/DDBJ databases">
        <authorList>
            <person name="Varghese N."/>
            <person name="Submissions S."/>
        </authorList>
    </citation>
    <scope>NUCLEOTIDE SEQUENCE</scope>
    <source>
        <strain evidence="4">DSM 45262</strain>
    </source>
</reference>
<keyword evidence="2" id="KW-0560">Oxidoreductase</keyword>
<feature type="domain" description="Enoyl reductase (ER)" evidence="3">
    <location>
        <begin position="10"/>
        <end position="325"/>
    </location>
</feature>
<dbReference type="InterPro" id="IPR014189">
    <property type="entry name" value="Quinone_OxRdtase_PIG3"/>
</dbReference>
<evidence type="ECO:0000313" key="4">
    <source>
        <dbReference type="EMBL" id="SMP00220.1"/>
    </source>
</evidence>
<evidence type="ECO:0000256" key="2">
    <source>
        <dbReference type="ARBA" id="ARBA00023002"/>
    </source>
</evidence>
<keyword evidence="1" id="KW-0521">NADP</keyword>
<dbReference type="InterPro" id="IPR013149">
    <property type="entry name" value="ADH-like_C"/>
</dbReference>
<evidence type="ECO:0000313" key="5">
    <source>
        <dbReference type="Proteomes" id="UP001157946"/>
    </source>
</evidence>
<dbReference type="CDD" id="cd05276">
    <property type="entry name" value="p53_inducible_oxidoreductase"/>
    <property type="match status" value="1"/>
</dbReference>
<name>A0AA45WI49_9BACL</name>
<dbReference type="SUPFAM" id="SSF51735">
    <property type="entry name" value="NAD(P)-binding Rossmann-fold domains"/>
    <property type="match status" value="1"/>
</dbReference>
<organism evidence="4 5">
    <name type="scientific">Laceyella tengchongensis</name>
    <dbReference type="NCBI Taxonomy" id="574699"/>
    <lineage>
        <taxon>Bacteria</taxon>
        <taxon>Bacillati</taxon>
        <taxon>Bacillota</taxon>
        <taxon>Bacilli</taxon>
        <taxon>Bacillales</taxon>
        <taxon>Thermoactinomycetaceae</taxon>
        <taxon>Laceyella</taxon>
    </lineage>
</organism>
<dbReference type="InterPro" id="IPR036291">
    <property type="entry name" value="NAD(P)-bd_dom_sf"/>
</dbReference>
<comment type="caution">
    <text evidence="4">The sequence shown here is derived from an EMBL/GenBank/DDBJ whole genome shotgun (WGS) entry which is preliminary data.</text>
</comment>
<dbReference type="Pfam" id="PF08240">
    <property type="entry name" value="ADH_N"/>
    <property type="match status" value="1"/>
</dbReference>
<evidence type="ECO:0000259" key="3">
    <source>
        <dbReference type="SMART" id="SM00829"/>
    </source>
</evidence>
<dbReference type="Proteomes" id="UP001157946">
    <property type="component" value="Unassembled WGS sequence"/>
</dbReference>
<dbReference type="InterPro" id="IPR020843">
    <property type="entry name" value="ER"/>
</dbReference>
<dbReference type="SUPFAM" id="SSF50129">
    <property type="entry name" value="GroES-like"/>
    <property type="match status" value="1"/>
</dbReference>
<sequence length="329" mass="35458">MKAVVIKEKGGAEQLEIKEIAKPTCKEDELLVRVKATAVNRADIAQREGAYPPPPGASSILGLELAGIVEEVGEACQDRWSVGDRVFGLLSGGGYAEYAVLPGVLALPIPESLSFEEAAAIPEVFLTAYQCLFWIGRLQKGEKVLIHAGASGVGTAAIQLARAVGAEALVTVGSEEKRDFCLRLGAKHAFNYREGDFSDKVLEATDGQGVDVVLDFVGAPYWQQNLSVLKMDGRLVFISALGGTKLDQASIGAILGKRLTITGTTLRSRSLAYKEALNRDFASFALPRLVSGELKPVIDTIYPLSEVQEAHRYMELNKNKGKIVLRIED</sequence>
<dbReference type="GO" id="GO:0070402">
    <property type="term" value="F:NADPH binding"/>
    <property type="evidence" value="ECO:0007669"/>
    <property type="project" value="TreeGrafter"/>
</dbReference>
<dbReference type="EMBL" id="FXTU01000001">
    <property type="protein sequence ID" value="SMP00220.1"/>
    <property type="molecule type" value="Genomic_DNA"/>
</dbReference>
<dbReference type="RefSeq" id="WP_284723786.1">
    <property type="nucleotide sequence ID" value="NZ_FXTU01000001.1"/>
</dbReference>
<dbReference type="GO" id="GO:0016651">
    <property type="term" value="F:oxidoreductase activity, acting on NAD(P)H"/>
    <property type="evidence" value="ECO:0007669"/>
    <property type="project" value="TreeGrafter"/>
</dbReference>
<evidence type="ECO:0000256" key="1">
    <source>
        <dbReference type="ARBA" id="ARBA00022857"/>
    </source>
</evidence>
<dbReference type="InterPro" id="IPR013154">
    <property type="entry name" value="ADH-like_N"/>
</dbReference>
<protein>
    <submittedName>
        <fullName evidence="4">NAD(P)H quinone oxidoreductase, PIG3 family</fullName>
    </submittedName>
</protein>
<dbReference type="InterPro" id="IPR011032">
    <property type="entry name" value="GroES-like_sf"/>
</dbReference>
<dbReference type="PANTHER" id="PTHR48106">
    <property type="entry name" value="QUINONE OXIDOREDUCTASE PIG3-RELATED"/>
    <property type="match status" value="1"/>
</dbReference>